<dbReference type="HOGENOM" id="CLU_088841_0_0_5"/>
<dbReference type="eggNOG" id="COG1399">
    <property type="taxonomic scope" value="Bacteria"/>
</dbReference>
<keyword evidence="3" id="KW-1185">Reference proteome</keyword>
<dbReference type="KEGG" id="nwi:Nwi_1405"/>
<dbReference type="Proteomes" id="UP000002531">
    <property type="component" value="Chromosome"/>
</dbReference>
<reference evidence="2 3" key="1">
    <citation type="journal article" date="2006" name="Appl. Environ. Microbiol.">
        <title>Genome sequence of the chemolithoautotrophic nitrite-oxidizing bacterium Nitrobacter winogradskyi Nb-255.</title>
        <authorList>
            <person name="Starkenburg S.R."/>
            <person name="Chain P.S."/>
            <person name="Sayavedra-Soto L.A."/>
            <person name="Hauser L."/>
            <person name="Land M.L."/>
            <person name="Larimer F.W."/>
            <person name="Malfatti S.A."/>
            <person name="Klotz M.G."/>
            <person name="Bottomley P.J."/>
            <person name="Arp D.J."/>
            <person name="Hickey W.J."/>
        </authorList>
    </citation>
    <scope>NUCLEOTIDE SEQUENCE [LARGE SCALE GENOMIC DNA]</scope>
    <source>
        <strain evidence="3">ATCC 25391 / DSM 10237 / CIP 104748 / NCIMB 11846 / Nb-255</strain>
    </source>
</reference>
<protein>
    <recommendedName>
        <fullName evidence="4">Phosphodiesterase</fullName>
    </recommendedName>
</protein>
<evidence type="ECO:0008006" key="4">
    <source>
        <dbReference type="Google" id="ProtNLM"/>
    </source>
</evidence>
<name>Q3SSS5_NITWN</name>
<accession>Q3SSS5</accession>
<dbReference type="AlphaFoldDB" id="Q3SSS5"/>
<feature type="compositionally biased region" description="Basic and acidic residues" evidence="1">
    <location>
        <begin position="170"/>
        <end position="196"/>
    </location>
</feature>
<dbReference type="Pfam" id="PF02620">
    <property type="entry name" value="YceD"/>
    <property type="match status" value="1"/>
</dbReference>
<dbReference type="STRING" id="323098.Nwi_1405"/>
<dbReference type="RefSeq" id="WP_011314675.1">
    <property type="nucleotide sequence ID" value="NC_007406.1"/>
</dbReference>
<proteinExistence type="predicted"/>
<feature type="region of interest" description="Disordered" evidence="1">
    <location>
        <begin position="158"/>
        <end position="196"/>
    </location>
</feature>
<dbReference type="EMBL" id="CP000115">
    <property type="protein sequence ID" value="ABA04666.1"/>
    <property type="molecule type" value="Genomic_DNA"/>
</dbReference>
<gene>
    <name evidence="2" type="ordered locus">Nwi_1405</name>
</gene>
<evidence type="ECO:0000313" key="2">
    <source>
        <dbReference type="EMBL" id="ABA04666.1"/>
    </source>
</evidence>
<organism evidence="2 3">
    <name type="scientific">Nitrobacter winogradskyi (strain ATCC 25391 / DSM 10237 / CIP 104748 / NCIMB 11846 / Nb-255)</name>
    <dbReference type="NCBI Taxonomy" id="323098"/>
    <lineage>
        <taxon>Bacteria</taxon>
        <taxon>Pseudomonadati</taxon>
        <taxon>Pseudomonadota</taxon>
        <taxon>Alphaproteobacteria</taxon>
        <taxon>Hyphomicrobiales</taxon>
        <taxon>Nitrobacteraceae</taxon>
        <taxon>Nitrobacter</taxon>
    </lineage>
</organism>
<dbReference type="OrthoDB" id="8443793at2"/>
<dbReference type="InterPro" id="IPR003772">
    <property type="entry name" value="YceD"/>
</dbReference>
<evidence type="ECO:0000256" key="1">
    <source>
        <dbReference type="SAM" id="MobiDB-lite"/>
    </source>
</evidence>
<evidence type="ECO:0000313" key="3">
    <source>
        <dbReference type="Proteomes" id="UP000002531"/>
    </source>
</evidence>
<sequence length="196" mass="21186">MTAKDRPDTIPNPWISRAVVAQIPETGLHRDIEADEGVLMALAEIAGVRGIAYARASFDLMPGRDDRVHVRGRVSARVAQTCVVSLDPIENDVLEDIDLVFVPEGRIREFVVPINDEGGVGGEVPEAPEPIVNGVIDLGRLATDVLFLGIDPYPRKPNAVFAPPASATDPEDHPFAALKDLKVHPSPPEKKKPGRD</sequence>